<feature type="transmembrane region" description="Helical" evidence="9">
    <location>
        <begin position="305"/>
        <end position="327"/>
    </location>
</feature>
<keyword evidence="5 9" id="KW-1133">Transmembrane helix</keyword>
<dbReference type="Proteomes" id="UP001500897">
    <property type="component" value="Unassembled WGS sequence"/>
</dbReference>
<dbReference type="PROSITE" id="PS50850">
    <property type="entry name" value="MFS"/>
    <property type="match status" value="1"/>
</dbReference>
<feature type="transmembrane region" description="Helical" evidence="9">
    <location>
        <begin position="438"/>
        <end position="460"/>
    </location>
</feature>
<feature type="domain" description="Major facilitator superfamily (MFS) profile" evidence="10">
    <location>
        <begin position="19"/>
        <end position="464"/>
    </location>
</feature>
<evidence type="ECO:0000313" key="12">
    <source>
        <dbReference type="Proteomes" id="UP001500897"/>
    </source>
</evidence>
<evidence type="ECO:0000256" key="8">
    <source>
        <dbReference type="SAM" id="MobiDB-lite"/>
    </source>
</evidence>
<dbReference type="PANTHER" id="PTHR42718">
    <property type="entry name" value="MAJOR FACILITATOR SUPERFAMILY MULTIDRUG TRANSPORTER MFSC"/>
    <property type="match status" value="1"/>
</dbReference>
<evidence type="ECO:0000256" key="4">
    <source>
        <dbReference type="ARBA" id="ARBA00022692"/>
    </source>
</evidence>
<evidence type="ECO:0000256" key="5">
    <source>
        <dbReference type="ARBA" id="ARBA00022989"/>
    </source>
</evidence>
<dbReference type="CDD" id="cd17321">
    <property type="entry name" value="MFS_MMR_MDR_like"/>
    <property type="match status" value="1"/>
</dbReference>
<dbReference type="InterPro" id="IPR036259">
    <property type="entry name" value="MFS_trans_sf"/>
</dbReference>
<feature type="transmembrane region" description="Helical" evidence="9">
    <location>
        <begin position="52"/>
        <end position="74"/>
    </location>
</feature>
<dbReference type="EMBL" id="BAAANS010000057">
    <property type="protein sequence ID" value="GAA2117167.1"/>
    <property type="molecule type" value="Genomic_DNA"/>
</dbReference>
<proteinExistence type="predicted"/>
<dbReference type="RefSeq" id="WP_344557121.1">
    <property type="nucleotide sequence ID" value="NZ_BAAANS010000057.1"/>
</dbReference>
<evidence type="ECO:0000256" key="6">
    <source>
        <dbReference type="ARBA" id="ARBA00023136"/>
    </source>
</evidence>
<reference evidence="12" key="1">
    <citation type="journal article" date="2019" name="Int. J. Syst. Evol. Microbiol.">
        <title>The Global Catalogue of Microorganisms (GCM) 10K type strain sequencing project: providing services to taxonomists for standard genome sequencing and annotation.</title>
        <authorList>
            <consortium name="The Broad Institute Genomics Platform"/>
            <consortium name="The Broad Institute Genome Sequencing Center for Infectious Disease"/>
            <person name="Wu L."/>
            <person name="Ma J."/>
        </authorList>
    </citation>
    <scope>NUCLEOTIDE SEQUENCE [LARGE SCALE GENOMIC DNA]</scope>
    <source>
        <strain evidence="12">JCM 14559</strain>
    </source>
</reference>
<dbReference type="PRINTS" id="PR01036">
    <property type="entry name" value="TCRTETB"/>
</dbReference>
<keyword evidence="3" id="KW-1003">Cell membrane</keyword>
<name>A0ABP5JF79_9ACTN</name>
<feature type="transmembrane region" description="Helical" evidence="9">
    <location>
        <begin position="206"/>
        <end position="226"/>
    </location>
</feature>
<keyword evidence="4 9" id="KW-0812">Transmembrane</keyword>
<feature type="transmembrane region" description="Helical" evidence="9">
    <location>
        <begin position="339"/>
        <end position="361"/>
    </location>
</feature>
<gene>
    <name evidence="11" type="ORF">GCM10009759_63320</name>
</gene>
<dbReference type="SUPFAM" id="SSF103473">
    <property type="entry name" value="MFS general substrate transporter"/>
    <property type="match status" value="1"/>
</dbReference>
<comment type="caution">
    <text evidence="11">The sequence shown here is derived from an EMBL/GenBank/DDBJ whole genome shotgun (WGS) entry which is preliminary data.</text>
</comment>
<feature type="region of interest" description="Disordered" evidence="8">
    <location>
        <begin position="468"/>
        <end position="491"/>
    </location>
</feature>
<feature type="transmembrane region" description="Helical" evidence="9">
    <location>
        <begin position="238"/>
        <end position="256"/>
    </location>
</feature>
<organism evidence="11 12">
    <name type="scientific">Kitasatospora saccharophila</name>
    <dbReference type="NCBI Taxonomy" id="407973"/>
    <lineage>
        <taxon>Bacteria</taxon>
        <taxon>Bacillati</taxon>
        <taxon>Actinomycetota</taxon>
        <taxon>Actinomycetes</taxon>
        <taxon>Kitasatosporales</taxon>
        <taxon>Streptomycetaceae</taxon>
        <taxon>Kitasatospora</taxon>
    </lineage>
</organism>
<evidence type="ECO:0000313" key="11">
    <source>
        <dbReference type="EMBL" id="GAA2117167.1"/>
    </source>
</evidence>
<comment type="subcellular location">
    <subcellularLocation>
        <location evidence="1">Cell membrane</location>
        <topology evidence="1">Multi-pass membrane protein</topology>
    </subcellularLocation>
</comment>
<feature type="transmembrane region" description="Helical" evidence="9">
    <location>
        <begin position="86"/>
        <end position="105"/>
    </location>
</feature>
<dbReference type="InterPro" id="IPR020846">
    <property type="entry name" value="MFS_dom"/>
</dbReference>
<evidence type="ECO:0000256" key="7">
    <source>
        <dbReference type="ARBA" id="ARBA00023251"/>
    </source>
</evidence>
<evidence type="ECO:0000256" key="3">
    <source>
        <dbReference type="ARBA" id="ARBA00022475"/>
    </source>
</evidence>
<feature type="transmembrane region" description="Helical" evidence="9">
    <location>
        <begin position="144"/>
        <end position="163"/>
    </location>
</feature>
<dbReference type="NCBIfam" id="TIGR00711">
    <property type="entry name" value="efflux_EmrB"/>
    <property type="match status" value="1"/>
</dbReference>
<feature type="transmembrane region" description="Helical" evidence="9">
    <location>
        <begin position="175"/>
        <end position="194"/>
    </location>
</feature>
<keyword evidence="7" id="KW-0046">Antibiotic resistance</keyword>
<sequence length="491" mass="50036">MSDSSQRTGGQAAVNPGLVLLLCSGASFMAFLDLSVVNIAFPEIIKAYPSTTMANLTWVVSGYAVMFAALLTPVGRLADTVGRAKVFLGSLVGFTIASLVCGAAPNAATLIIGRFVQGAMAAGMIPAALGLIMAATPLPQLMKAIGAWSAASGFSAVIGPVIGGLLVDHLSWRSVFYINGPIGLLLLLGGLRGLPKHLPPAGSKLPDLIGTVSLAVGIGFVVAALTEGENWGWTDARTLGLLICGLALCLVALLRSQKHEAPAIDTGLWKSTRFARTNVVASIFGVSMFAWLLAGPLWATQVWHWSIMQAAGALSVGAFASMVTSTVAGRISDGTKHRWLVILGLLMFAGCTAMQASSFFFDTEPKFWSAWVPSGLLGGGGLGFAATAISSIAATSLPPNRFAAGIGMNLTSRQVGGALGTAGLAAIFASYDRPGVDAFHAVYIACTVATVVAAIAAFTLPDPAPAPVPPQAQEAAKSADGSHSTAGAAGA</sequence>
<dbReference type="InterPro" id="IPR011701">
    <property type="entry name" value="MFS"/>
</dbReference>
<evidence type="ECO:0000256" key="9">
    <source>
        <dbReference type="SAM" id="Phobius"/>
    </source>
</evidence>
<feature type="transmembrane region" description="Helical" evidence="9">
    <location>
        <begin position="12"/>
        <end position="32"/>
    </location>
</feature>
<dbReference type="PANTHER" id="PTHR42718:SF48">
    <property type="entry name" value="CONSERVED TWO-DOMAIN MEMBRANE PROTEIN-RELATED"/>
    <property type="match status" value="1"/>
</dbReference>
<protein>
    <recommendedName>
        <fullName evidence="10">Major facilitator superfamily (MFS) profile domain-containing protein</fullName>
    </recommendedName>
</protein>
<keyword evidence="12" id="KW-1185">Reference proteome</keyword>
<dbReference type="Gene3D" id="1.20.1250.20">
    <property type="entry name" value="MFS general substrate transporter like domains"/>
    <property type="match status" value="2"/>
</dbReference>
<evidence type="ECO:0000259" key="10">
    <source>
        <dbReference type="PROSITE" id="PS50850"/>
    </source>
</evidence>
<accession>A0ABP5JF79</accession>
<feature type="transmembrane region" description="Helical" evidence="9">
    <location>
        <begin position="111"/>
        <end position="132"/>
    </location>
</feature>
<dbReference type="Pfam" id="PF07690">
    <property type="entry name" value="MFS_1"/>
    <property type="match status" value="1"/>
</dbReference>
<feature type="transmembrane region" description="Helical" evidence="9">
    <location>
        <begin position="367"/>
        <end position="394"/>
    </location>
</feature>
<keyword evidence="6 9" id="KW-0472">Membrane</keyword>
<keyword evidence="2" id="KW-0813">Transport</keyword>
<evidence type="ECO:0000256" key="2">
    <source>
        <dbReference type="ARBA" id="ARBA00022448"/>
    </source>
</evidence>
<feature type="transmembrane region" description="Helical" evidence="9">
    <location>
        <begin position="277"/>
        <end position="299"/>
    </location>
</feature>
<evidence type="ECO:0000256" key="1">
    <source>
        <dbReference type="ARBA" id="ARBA00004651"/>
    </source>
</evidence>
<dbReference type="InterPro" id="IPR004638">
    <property type="entry name" value="EmrB-like"/>
</dbReference>